<dbReference type="HOGENOM" id="CLU_079636_1_2_10"/>
<keyword evidence="1" id="KW-0732">Signal</keyword>
<keyword evidence="4" id="KW-1185">Reference proteome</keyword>
<gene>
    <name evidence="3" type="ordered locus">Solca_1662</name>
</gene>
<proteinExistence type="predicted"/>
<dbReference type="EMBL" id="CP003349">
    <property type="protein sequence ID" value="AFD06728.1"/>
    <property type="molecule type" value="Genomic_DNA"/>
</dbReference>
<reference evidence="3" key="1">
    <citation type="submission" date="2012-02" db="EMBL/GenBank/DDBJ databases">
        <title>The complete genome of Solitalea canadensis DSM 3403.</title>
        <authorList>
            <consortium name="US DOE Joint Genome Institute (JGI-PGF)"/>
            <person name="Lucas S."/>
            <person name="Copeland A."/>
            <person name="Lapidus A."/>
            <person name="Glavina del Rio T."/>
            <person name="Dalin E."/>
            <person name="Tice H."/>
            <person name="Bruce D."/>
            <person name="Goodwin L."/>
            <person name="Pitluck S."/>
            <person name="Peters L."/>
            <person name="Ovchinnikova G."/>
            <person name="Lu M."/>
            <person name="Kyrpides N."/>
            <person name="Mavromatis K."/>
            <person name="Ivanova N."/>
            <person name="Brettin T."/>
            <person name="Detter J.C."/>
            <person name="Han C."/>
            <person name="Larimer F."/>
            <person name="Land M."/>
            <person name="Hauser L."/>
            <person name="Markowitz V."/>
            <person name="Cheng J.-F."/>
            <person name="Hugenholtz P."/>
            <person name="Woyke T."/>
            <person name="Wu D."/>
            <person name="Spring S."/>
            <person name="Schroeder M."/>
            <person name="Kopitz M."/>
            <person name="Brambilla E."/>
            <person name="Klenk H.-P."/>
            <person name="Eisen J.A."/>
        </authorList>
    </citation>
    <scope>NUCLEOTIDE SEQUENCE</scope>
    <source>
        <strain evidence="3">DSM 3403</strain>
    </source>
</reference>
<dbReference type="KEGG" id="scn:Solca_1662"/>
<feature type="chain" id="PRO_5003613288" evidence="1">
    <location>
        <begin position="24"/>
        <end position="203"/>
    </location>
</feature>
<dbReference type="PROSITE" id="PS51257">
    <property type="entry name" value="PROKAR_LIPOPROTEIN"/>
    <property type="match status" value="1"/>
</dbReference>
<evidence type="ECO:0000313" key="4">
    <source>
        <dbReference type="Proteomes" id="UP000007590"/>
    </source>
</evidence>
<dbReference type="eggNOG" id="COG3652">
    <property type="taxonomic scope" value="Bacteria"/>
</dbReference>
<evidence type="ECO:0000256" key="1">
    <source>
        <dbReference type="SAM" id="SignalP"/>
    </source>
</evidence>
<dbReference type="Proteomes" id="UP000007590">
    <property type="component" value="Chromosome"/>
</dbReference>
<dbReference type="InterPro" id="IPR012347">
    <property type="entry name" value="Ferritin-like"/>
</dbReference>
<feature type="signal peptide" evidence="1">
    <location>
        <begin position="1"/>
        <end position="23"/>
    </location>
</feature>
<accession>H8KQJ0</accession>
<dbReference type="OrthoDB" id="883203at2"/>
<dbReference type="PANTHER" id="PTHR38593:SF1">
    <property type="entry name" value="BLR2558 PROTEIN"/>
    <property type="match status" value="1"/>
</dbReference>
<dbReference type="RefSeq" id="WP_014679955.1">
    <property type="nucleotide sequence ID" value="NC_017770.1"/>
</dbReference>
<dbReference type="STRING" id="929556.Solca_1662"/>
<dbReference type="Pfam" id="PF13628">
    <property type="entry name" value="DUF4142"/>
    <property type="match status" value="1"/>
</dbReference>
<dbReference type="Gene3D" id="1.20.1260.10">
    <property type="match status" value="1"/>
</dbReference>
<evidence type="ECO:0000259" key="2">
    <source>
        <dbReference type="Pfam" id="PF13628"/>
    </source>
</evidence>
<sequence>MKNNLLVLAAVAVCLTSACQQRADKKANDTTDSLGYVDTNKIAQERADTMNNSISNNAMKDDADFLTTAYNDGMFEIDAAKLAQKNAASAEVKELAKKIESDHAKANEQISMIASKNNITLPTALSEKKQSKYGDLAKVTGKEFDKEYIKEMVKCHDDAIDAFEKKSKNANNTEIQDFAVKTIPVLTAHKTQADVIKEKTDKM</sequence>
<dbReference type="PANTHER" id="PTHR38593">
    <property type="entry name" value="BLR2558 PROTEIN"/>
    <property type="match status" value="1"/>
</dbReference>
<dbReference type="InterPro" id="IPR025419">
    <property type="entry name" value="DUF4142"/>
</dbReference>
<dbReference type="AlphaFoldDB" id="H8KQJ0"/>
<evidence type="ECO:0000313" key="3">
    <source>
        <dbReference type="EMBL" id="AFD06728.1"/>
    </source>
</evidence>
<name>H8KQJ0_SOLCM</name>
<feature type="domain" description="DUF4142" evidence="2">
    <location>
        <begin position="61"/>
        <end position="194"/>
    </location>
</feature>
<protein>
    <submittedName>
        <fullName evidence="3">Putative outer membrane protein</fullName>
    </submittedName>
</protein>
<organism evidence="3 4">
    <name type="scientific">Solitalea canadensis (strain ATCC 29591 / DSM 3403 / JCM 21819 / LMG 8368 / NBRC 15130 / NCIMB 12057 / USAM 9D)</name>
    <name type="common">Flexibacter canadensis</name>
    <dbReference type="NCBI Taxonomy" id="929556"/>
    <lineage>
        <taxon>Bacteria</taxon>
        <taxon>Pseudomonadati</taxon>
        <taxon>Bacteroidota</taxon>
        <taxon>Sphingobacteriia</taxon>
        <taxon>Sphingobacteriales</taxon>
        <taxon>Sphingobacteriaceae</taxon>
        <taxon>Solitalea</taxon>
    </lineage>
</organism>